<sequence length="82" mass="9237">MCESHKIEDSVAPDKNGFVPLFRNRFHSSFFTARPPSSSDPRRSAVSLTPSGVAVVSPLAFIASQKRRHASCRRRGLRRRVR</sequence>
<reference evidence="2" key="1">
    <citation type="submission" date="2020-05" db="EMBL/GenBank/DDBJ databases">
        <title>WGS assembly of Corymbia citriodora subspecies variegata.</title>
        <authorList>
            <person name="Barry K."/>
            <person name="Hundley H."/>
            <person name="Shu S."/>
            <person name="Jenkins J."/>
            <person name="Grimwood J."/>
            <person name="Baten A."/>
        </authorList>
    </citation>
    <scope>NUCLEOTIDE SEQUENCE</scope>
    <source>
        <strain evidence="2">CV2-018</strain>
    </source>
</reference>
<protein>
    <submittedName>
        <fullName evidence="2">Uncharacterized protein</fullName>
    </submittedName>
</protein>
<evidence type="ECO:0000256" key="1">
    <source>
        <dbReference type="SAM" id="Phobius"/>
    </source>
</evidence>
<comment type="caution">
    <text evidence="2">The sequence shown here is derived from an EMBL/GenBank/DDBJ whole genome shotgun (WGS) entry which is preliminary data.</text>
</comment>
<keyword evidence="3" id="KW-1185">Reference proteome</keyword>
<evidence type="ECO:0000313" key="2">
    <source>
        <dbReference type="EMBL" id="KAF7848634.1"/>
    </source>
</evidence>
<keyword evidence="1" id="KW-0472">Membrane</keyword>
<name>A0A8T0CN35_CORYI</name>
<dbReference type="Gramene" id="rna-gnl|WGS:JABURB|Cocit.L1781.1">
    <property type="protein sequence ID" value="cds-KAF7848634.1"/>
    <property type="gene ID" value="gene-BT93_L1781"/>
</dbReference>
<organism evidence="2 3">
    <name type="scientific">Corymbia citriodora subsp. variegata</name>
    <dbReference type="NCBI Taxonomy" id="360336"/>
    <lineage>
        <taxon>Eukaryota</taxon>
        <taxon>Viridiplantae</taxon>
        <taxon>Streptophyta</taxon>
        <taxon>Embryophyta</taxon>
        <taxon>Tracheophyta</taxon>
        <taxon>Spermatophyta</taxon>
        <taxon>Magnoliopsida</taxon>
        <taxon>eudicotyledons</taxon>
        <taxon>Gunneridae</taxon>
        <taxon>Pentapetalae</taxon>
        <taxon>rosids</taxon>
        <taxon>malvids</taxon>
        <taxon>Myrtales</taxon>
        <taxon>Myrtaceae</taxon>
        <taxon>Myrtoideae</taxon>
        <taxon>Eucalypteae</taxon>
        <taxon>Corymbia</taxon>
    </lineage>
</organism>
<proteinExistence type="predicted"/>
<dbReference type="Proteomes" id="UP000806378">
    <property type="component" value="Unassembled WGS sequence"/>
</dbReference>
<keyword evidence="1" id="KW-0812">Transmembrane</keyword>
<evidence type="ECO:0000313" key="3">
    <source>
        <dbReference type="Proteomes" id="UP000806378"/>
    </source>
</evidence>
<feature type="transmembrane region" description="Helical" evidence="1">
    <location>
        <begin position="45"/>
        <end position="64"/>
    </location>
</feature>
<gene>
    <name evidence="2" type="ORF">BT93_L1781</name>
</gene>
<accession>A0A8T0CN35</accession>
<keyword evidence="1" id="KW-1133">Transmembrane helix</keyword>
<dbReference type="EMBL" id="MU090040">
    <property type="protein sequence ID" value="KAF7848634.1"/>
    <property type="molecule type" value="Genomic_DNA"/>
</dbReference>
<dbReference type="AlphaFoldDB" id="A0A8T0CN35"/>